<feature type="compositionally biased region" description="Basic and acidic residues" evidence="1">
    <location>
        <begin position="135"/>
        <end position="155"/>
    </location>
</feature>
<protein>
    <submittedName>
        <fullName evidence="2">Uncharacterized protein</fullName>
    </submittedName>
</protein>
<feature type="compositionally biased region" description="Low complexity" evidence="1">
    <location>
        <begin position="170"/>
        <end position="190"/>
    </location>
</feature>
<evidence type="ECO:0000313" key="2">
    <source>
        <dbReference type="EMBL" id="KYN15646.1"/>
    </source>
</evidence>
<organism evidence="2 3">
    <name type="scientific">Trachymyrmex cornetzi</name>
    <dbReference type="NCBI Taxonomy" id="471704"/>
    <lineage>
        <taxon>Eukaryota</taxon>
        <taxon>Metazoa</taxon>
        <taxon>Ecdysozoa</taxon>
        <taxon>Arthropoda</taxon>
        <taxon>Hexapoda</taxon>
        <taxon>Insecta</taxon>
        <taxon>Pterygota</taxon>
        <taxon>Neoptera</taxon>
        <taxon>Endopterygota</taxon>
        <taxon>Hymenoptera</taxon>
        <taxon>Apocrita</taxon>
        <taxon>Aculeata</taxon>
        <taxon>Formicoidea</taxon>
        <taxon>Formicidae</taxon>
        <taxon>Myrmicinae</taxon>
        <taxon>Trachymyrmex</taxon>
    </lineage>
</organism>
<dbReference type="AlphaFoldDB" id="A0A195DS21"/>
<accession>A0A195DS21</accession>
<evidence type="ECO:0000313" key="3">
    <source>
        <dbReference type="Proteomes" id="UP000078492"/>
    </source>
</evidence>
<sequence>MDTATRRDAELLRDMISFTVENTYSLAVVDDETTTTTRAVEGSFYLGRISRKEKPGVGSLLRLASTRHLSARQASEERSTPNSECEQFRAAAAARSPRGWEGNVRNRRAGRISRTELIASVAENDRHAGQAAGENWERQSQRRQTHHETHTERGSRVLRAAMRPERLLVSGTTASEHETATAAAGSAAPSRVQPKIWVDDETQ</sequence>
<reference evidence="2 3" key="1">
    <citation type="submission" date="2015-09" db="EMBL/GenBank/DDBJ databases">
        <title>Trachymyrmex cornetzi WGS genome.</title>
        <authorList>
            <person name="Nygaard S."/>
            <person name="Hu H."/>
            <person name="Boomsma J."/>
            <person name="Zhang G."/>
        </authorList>
    </citation>
    <scope>NUCLEOTIDE SEQUENCE [LARGE SCALE GENOMIC DNA]</scope>
    <source>
        <strain evidence="2">Tcor2-1</strain>
        <tissue evidence="2">Whole body</tissue>
    </source>
</reference>
<proteinExistence type="predicted"/>
<keyword evidence="3" id="KW-1185">Reference proteome</keyword>
<dbReference type="Proteomes" id="UP000078492">
    <property type="component" value="Unassembled WGS sequence"/>
</dbReference>
<evidence type="ECO:0000256" key="1">
    <source>
        <dbReference type="SAM" id="MobiDB-lite"/>
    </source>
</evidence>
<feature type="region of interest" description="Disordered" evidence="1">
    <location>
        <begin position="121"/>
        <end position="203"/>
    </location>
</feature>
<gene>
    <name evidence="2" type="ORF">ALC57_12149</name>
</gene>
<name>A0A195DS21_9HYME</name>
<dbReference type="EMBL" id="KQ980530">
    <property type="protein sequence ID" value="KYN15646.1"/>
    <property type="molecule type" value="Genomic_DNA"/>
</dbReference>